<proteinExistence type="predicted"/>
<dbReference type="InterPro" id="IPR011655">
    <property type="entry name" value="MpPF26"/>
</dbReference>
<feature type="transmembrane region" description="Helical" evidence="1">
    <location>
        <begin position="65"/>
        <end position="90"/>
    </location>
</feature>
<sequence>MTTNLPNGTAVLILGIVSIIGCCCYGIVGVICGIIGLVLAKKDMALYKQNPSAYNNFSNLNTGRILCIIGLVLSVITLISNIVVIAMYGFDGVQEMQQQWIEQMQNQQ</sequence>
<gene>
    <name evidence="2" type="ORF">F0460_02800</name>
</gene>
<dbReference type="EMBL" id="VWSG01000002">
    <property type="protein sequence ID" value="KAA5537923.1"/>
    <property type="molecule type" value="Genomic_DNA"/>
</dbReference>
<protein>
    <submittedName>
        <fullName evidence="2">DUF4190 domain-containing protein</fullName>
    </submittedName>
</protein>
<reference evidence="2 3" key="1">
    <citation type="submission" date="2019-09" db="EMBL/GenBank/DDBJ databases">
        <title>Genome sequence and assembly of Flavobacterium sp.</title>
        <authorList>
            <person name="Chhetri G."/>
        </authorList>
    </citation>
    <scope>NUCLEOTIDE SEQUENCE [LARGE SCALE GENOMIC DNA]</scope>
    <source>
        <strain evidence="2 3">SNL9</strain>
    </source>
</reference>
<keyword evidence="1" id="KW-0472">Membrane</keyword>
<feature type="transmembrane region" description="Helical" evidence="1">
    <location>
        <begin position="12"/>
        <end position="40"/>
    </location>
</feature>
<keyword evidence="1" id="KW-0812">Transmembrane</keyword>
<accession>A0A5M6CSE5</accession>
<dbReference type="Proteomes" id="UP000325141">
    <property type="component" value="Unassembled WGS sequence"/>
</dbReference>
<evidence type="ECO:0000256" key="1">
    <source>
        <dbReference type="SAM" id="Phobius"/>
    </source>
</evidence>
<dbReference type="Pfam" id="PF07666">
    <property type="entry name" value="MpPF26"/>
    <property type="match status" value="1"/>
</dbReference>
<evidence type="ECO:0000313" key="3">
    <source>
        <dbReference type="Proteomes" id="UP000325141"/>
    </source>
</evidence>
<keyword evidence="3" id="KW-1185">Reference proteome</keyword>
<evidence type="ECO:0000313" key="2">
    <source>
        <dbReference type="EMBL" id="KAA5537923.1"/>
    </source>
</evidence>
<dbReference type="NCBIfam" id="NF040945">
    <property type="entry name" value="CCC_membrane"/>
    <property type="match status" value="1"/>
</dbReference>
<dbReference type="AlphaFoldDB" id="A0A5M6CSE5"/>
<name>A0A5M6CSE5_9FLAO</name>
<organism evidence="2 3">
    <name type="scientific">Paenimyroides baculatum</name>
    <dbReference type="NCBI Taxonomy" id="2608000"/>
    <lineage>
        <taxon>Bacteria</taxon>
        <taxon>Pseudomonadati</taxon>
        <taxon>Bacteroidota</taxon>
        <taxon>Flavobacteriia</taxon>
        <taxon>Flavobacteriales</taxon>
        <taxon>Flavobacteriaceae</taxon>
        <taxon>Paenimyroides</taxon>
    </lineage>
</organism>
<comment type="caution">
    <text evidence="2">The sequence shown here is derived from an EMBL/GenBank/DDBJ whole genome shotgun (WGS) entry which is preliminary data.</text>
</comment>
<keyword evidence="1" id="KW-1133">Transmembrane helix</keyword>